<dbReference type="RefSeq" id="WP_126020020.1">
    <property type="nucleotide sequence ID" value="NZ_RXFT01000001.1"/>
</dbReference>
<accession>A0A433MEX2</accession>
<evidence type="ECO:0000313" key="2">
    <source>
        <dbReference type="Proteomes" id="UP000281118"/>
    </source>
</evidence>
<protein>
    <submittedName>
        <fullName evidence="1">Prevent-host-death protein</fullName>
    </submittedName>
</protein>
<evidence type="ECO:0000313" key="1">
    <source>
        <dbReference type="EMBL" id="RUR66393.1"/>
    </source>
</evidence>
<dbReference type="OrthoDB" id="361281at2"/>
<sequence length="87" mass="9272">MKSWFAQDAKGHFDEIPEACLADGAQVPVGTGDAVAMLVQAAELQAMTKPSLKDLLLSADARTKFLAPARHAAHARRAMRVLEAGQT</sequence>
<proteinExistence type="predicted"/>
<reference evidence="1 2" key="1">
    <citation type="submission" date="2018-12" db="EMBL/GenBank/DDBJ databases">
        <title>The genome sequences of Variovorax guangxiensis DSM 27352.</title>
        <authorList>
            <person name="Gao J."/>
            <person name="Sun J."/>
        </authorList>
    </citation>
    <scope>NUCLEOTIDE SEQUENCE [LARGE SCALE GENOMIC DNA]</scope>
    <source>
        <strain evidence="1 2">DSM 27352</strain>
    </source>
</reference>
<dbReference type="EMBL" id="RXFT01000001">
    <property type="protein sequence ID" value="RUR66393.1"/>
    <property type="molecule type" value="Genomic_DNA"/>
</dbReference>
<dbReference type="AlphaFoldDB" id="A0A433MEX2"/>
<gene>
    <name evidence="1" type="ORF">EJP67_04890</name>
</gene>
<name>A0A433MEX2_9BURK</name>
<dbReference type="Gene3D" id="3.40.1620.10">
    <property type="entry name" value="YefM-like domain"/>
    <property type="match status" value="1"/>
</dbReference>
<comment type="caution">
    <text evidence="1">The sequence shown here is derived from an EMBL/GenBank/DDBJ whole genome shotgun (WGS) entry which is preliminary data.</text>
</comment>
<dbReference type="Proteomes" id="UP000281118">
    <property type="component" value="Unassembled WGS sequence"/>
</dbReference>
<organism evidence="1 2">
    <name type="scientific">Variovorax guangxiensis</name>
    <dbReference type="NCBI Taxonomy" id="1775474"/>
    <lineage>
        <taxon>Bacteria</taxon>
        <taxon>Pseudomonadati</taxon>
        <taxon>Pseudomonadota</taxon>
        <taxon>Betaproteobacteria</taxon>
        <taxon>Burkholderiales</taxon>
        <taxon>Comamonadaceae</taxon>
        <taxon>Variovorax</taxon>
    </lineage>
</organism>